<keyword evidence="2" id="KW-1003">Cell membrane</keyword>
<dbReference type="Gene3D" id="1.20.5.1930">
    <property type="match status" value="1"/>
</dbReference>
<dbReference type="InterPro" id="IPR003594">
    <property type="entry name" value="HATPase_dom"/>
</dbReference>
<evidence type="ECO:0000256" key="6">
    <source>
        <dbReference type="ARBA" id="ARBA00022989"/>
    </source>
</evidence>
<dbReference type="Pfam" id="PF02518">
    <property type="entry name" value="HATPase_c"/>
    <property type="match status" value="1"/>
</dbReference>
<dbReference type="RefSeq" id="WP_212518050.1">
    <property type="nucleotide sequence ID" value="NZ_JAGSOH010000024.1"/>
</dbReference>
<feature type="domain" description="Histidine kinase/HSP90-like ATPase" evidence="9">
    <location>
        <begin position="323"/>
        <end position="417"/>
    </location>
</feature>
<evidence type="ECO:0000259" key="9">
    <source>
        <dbReference type="SMART" id="SM00387"/>
    </source>
</evidence>
<name>A0A941E989_9ACTN</name>
<dbReference type="Gene3D" id="3.30.565.10">
    <property type="entry name" value="Histidine kinase-like ATPase, C-terminal domain"/>
    <property type="match status" value="1"/>
</dbReference>
<keyword evidence="5" id="KW-0418">Kinase</keyword>
<dbReference type="Pfam" id="PF07730">
    <property type="entry name" value="HisKA_3"/>
    <property type="match status" value="1"/>
</dbReference>
<reference evidence="10" key="1">
    <citation type="submission" date="2021-04" db="EMBL/GenBank/DDBJ databases">
        <title>Genome based classification of Actinospica acidithermotolerans sp. nov., an actinobacterium isolated from an Indonesian hot spring.</title>
        <authorList>
            <person name="Kusuma A.B."/>
            <person name="Putra K.E."/>
            <person name="Nafisah S."/>
            <person name="Loh J."/>
            <person name="Nouioui I."/>
            <person name="Goodfellow M."/>
        </authorList>
    </citation>
    <scope>NUCLEOTIDE SEQUENCE</scope>
    <source>
        <strain evidence="10">MGRD01-02</strain>
    </source>
</reference>
<dbReference type="GO" id="GO:0046983">
    <property type="term" value="F:protein dimerization activity"/>
    <property type="evidence" value="ECO:0007669"/>
    <property type="project" value="InterPro"/>
</dbReference>
<evidence type="ECO:0000256" key="3">
    <source>
        <dbReference type="ARBA" id="ARBA00022679"/>
    </source>
</evidence>
<evidence type="ECO:0000313" key="11">
    <source>
        <dbReference type="Proteomes" id="UP000676325"/>
    </source>
</evidence>
<evidence type="ECO:0000256" key="7">
    <source>
        <dbReference type="ARBA" id="ARBA00023012"/>
    </source>
</evidence>
<evidence type="ECO:0000256" key="1">
    <source>
        <dbReference type="ARBA" id="ARBA00004651"/>
    </source>
</evidence>
<dbReference type="SMART" id="SM00387">
    <property type="entry name" value="HATPase_c"/>
    <property type="match status" value="1"/>
</dbReference>
<dbReference type="CDD" id="cd16917">
    <property type="entry name" value="HATPase_UhpB-NarQ-NarX-like"/>
    <property type="match status" value="1"/>
</dbReference>
<evidence type="ECO:0000256" key="4">
    <source>
        <dbReference type="ARBA" id="ARBA00022692"/>
    </source>
</evidence>
<evidence type="ECO:0000256" key="5">
    <source>
        <dbReference type="ARBA" id="ARBA00022777"/>
    </source>
</evidence>
<protein>
    <recommendedName>
        <fullName evidence="9">Histidine kinase/HSP90-like ATPase domain-containing protein</fullName>
    </recommendedName>
</protein>
<proteinExistence type="predicted"/>
<evidence type="ECO:0000256" key="2">
    <source>
        <dbReference type="ARBA" id="ARBA00022475"/>
    </source>
</evidence>
<keyword evidence="7" id="KW-0902">Two-component regulatory system</keyword>
<evidence type="ECO:0000256" key="8">
    <source>
        <dbReference type="ARBA" id="ARBA00023136"/>
    </source>
</evidence>
<keyword evidence="8" id="KW-0472">Membrane</keyword>
<gene>
    <name evidence="10" type="ORF">KDK95_11385</name>
</gene>
<dbReference type="SUPFAM" id="SSF55874">
    <property type="entry name" value="ATPase domain of HSP90 chaperone/DNA topoisomerase II/histidine kinase"/>
    <property type="match status" value="1"/>
</dbReference>
<dbReference type="InterPro" id="IPR011712">
    <property type="entry name" value="Sig_transdc_His_kin_sub3_dim/P"/>
</dbReference>
<dbReference type="GO" id="GO:0000155">
    <property type="term" value="F:phosphorelay sensor kinase activity"/>
    <property type="evidence" value="ECO:0007669"/>
    <property type="project" value="InterPro"/>
</dbReference>
<comment type="caution">
    <text evidence="10">The sequence shown here is derived from an EMBL/GenBank/DDBJ whole genome shotgun (WGS) entry which is preliminary data.</text>
</comment>
<comment type="subcellular location">
    <subcellularLocation>
        <location evidence="1">Cell membrane</location>
        <topology evidence="1">Multi-pass membrane protein</topology>
    </subcellularLocation>
</comment>
<dbReference type="Proteomes" id="UP000676325">
    <property type="component" value="Unassembled WGS sequence"/>
</dbReference>
<keyword evidence="11" id="KW-1185">Reference proteome</keyword>
<dbReference type="GO" id="GO:0005886">
    <property type="term" value="C:plasma membrane"/>
    <property type="evidence" value="ECO:0007669"/>
    <property type="project" value="UniProtKB-SubCell"/>
</dbReference>
<keyword evidence="4" id="KW-0812">Transmembrane</keyword>
<sequence>MARVFNRTLIYALLVAAIGAAYVFGVARADAAFGLDSDWLAPPQVAAAGLVAVLFDPGRRRLESWADRLVYGRRISASSAIAQITALGQGADGEQALRELARIAAVGLGTGSAAVRLDLEGGGHARYAWPEREVAGPVHDVAIGYQGTVVGALELPAEPGHAPAPRRKGLIESLTQSAGVILHNASLTIELEHRIADVQRRTAEIRAARWRIVAAQDSERRELERDLHDGAQPGLTAVRLGLGLVTHLAKAGKTDAARRALDNLVTQIDNASAGLHQTLRGLDPEVLRRSGLAAAVHELAEELGVDGHTEVADATDGLRFRAELEAAAYFCCAEAIQNAAKHSPGAALHILLEHGSGQLRFEVRDEGPGFVADDQAHEREGSGLRNMADRAEAVGGALTVESSARGTVVSGWVPLALT</sequence>
<dbReference type="InterPro" id="IPR050482">
    <property type="entry name" value="Sensor_HK_TwoCompSys"/>
</dbReference>
<accession>A0A941E989</accession>
<keyword evidence="6" id="KW-1133">Transmembrane helix</keyword>
<dbReference type="PANTHER" id="PTHR24421:SF37">
    <property type="entry name" value="SENSOR HISTIDINE KINASE NARS"/>
    <property type="match status" value="1"/>
</dbReference>
<organism evidence="10 11">
    <name type="scientific">Actinospica acidithermotolerans</name>
    <dbReference type="NCBI Taxonomy" id="2828514"/>
    <lineage>
        <taxon>Bacteria</taxon>
        <taxon>Bacillati</taxon>
        <taxon>Actinomycetota</taxon>
        <taxon>Actinomycetes</taxon>
        <taxon>Catenulisporales</taxon>
        <taxon>Actinospicaceae</taxon>
        <taxon>Actinospica</taxon>
    </lineage>
</organism>
<evidence type="ECO:0000313" key="10">
    <source>
        <dbReference type="EMBL" id="MBR7826907.1"/>
    </source>
</evidence>
<dbReference type="EMBL" id="JAGSOH010000024">
    <property type="protein sequence ID" value="MBR7826907.1"/>
    <property type="molecule type" value="Genomic_DNA"/>
</dbReference>
<dbReference type="PANTHER" id="PTHR24421">
    <property type="entry name" value="NITRATE/NITRITE SENSOR PROTEIN NARX-RELATED"/>
    <property type="match status" value="1"/>
</dbReference>
<dbReference type="InterPro" id="IPR036890">
    <property type="entry name" value="HATPase_C_sf"/>
</dbReference>
<keyword evidence="3" id="KW-0808">Transferase</keyword>
<dbReference type="AlphaFoldDB" id="A0A941E989"/>